<keyword evidence="2" id="KW-1185">Reference proteome</keyword>
<dbReference type="Gene3D" id="3.30.70.100">
    <property type="match status" value="1"/>
</dbReference>
<name>A0ABU9T730_9HYPH</name>
<gene>
    <name evidence="1" type="ORF">WNY59_10075</name>
</gene>
<evidence type="ECO:0000313" key="1">
    <source>
        <dbReference type="EMBL" id="MEM5501934.1"/>
    </source>
</evidence>
<dbReference type="SUPFAM" id="SSF54909">
    <property type="entry name" value="Dimeric alpha+beta barrel"/>
    <property type="match status" value="1"/>
</dbReference>
<evidence type="ECO:0000313" key="2">
    <source>
        <dbReference type="Proteomes" id="UP001477870"/>
    </source>
</evidence>
<dbReference type="Proteomes" id="UP001477870">
    <property type="component" value="Unassembled WGS sequence"/>
</dbReference>
<organism evidence="1 2">
    <name type="scientific">Ahrensia kielensis</name>
    <dbReference type="NCBI Taxonomy" id="76980"/>
    <lineage>
        <taxon>Bacteria</taxon>
        <taxon>Pseudomonadati</taxon>
        <taxon>Pseudomonadota</taxon>
        <taxon>Alphaproteobacteria</taxon>
        <taxon>Hyphomicrobiales</taxon>
        <taxon>Ahrensiaceae</taxon>
        <taxon>Ahrensia</taxon>
    </lineage>
</organism>
<dbReference type="EMBL" id="JBBMQO010000005">
    <property type="protein sequence ID" value="MEM5501934.1"/>
    <property type="molecule type" value="Genomic_DNA"/>
</dbReference>
<dbReference type="InterPro" id="IPR009874">
    <property type="entry name" value="DUF1428"/>
</dbReference>
<reference evidence="1 2" key="1">
    <citation type="submission" date="2024-03" db="EMBL/GenBank/DDBJ databases">
        <title>Community enrichment and isolation of bacterial strains for fucoidan degradation.</title>
        <authorList>
            <person name="Sichert A."/>
        </authorList>
    </citation>
    <scope>NUCLEOTIDE SEQUENCE [LARGE SCALE GENOMIC DNA]</scope>
    <source>
        <strain evidence="1 2">AS62</strain>
    </source>
</reference>
<proteinExistence type="predicted"/>
<sequence>MTFFNIYVAAVPKANKDQFITHAENVAALFKENGVIKYIETWGVDVPDGEITSFHKAVQKSDDEDVVVGWMQWPSKEIADAAWPKIMEDPRMTSHKELFDGKRMIYGGFEGIVDA</sequence>
<comment type="caution">
    <text evidence="1">The sequence shown here is derived from an EMBL/GenBank/DDBJ whole genome shotgun (WGS) entry which is preliminary data.</text>
</comment>
<accession>A0ABU9T730</accession>
<protein>
    <submittedName>
        <fullName evidence="1">DUF1428 domain-containing protein</fullName>
    </submittedName>
</protein>
<dbReference type="PIRSF" id="PIRSF007028">
    <property type="entry name" value="UCP007028"/>
    <property type="match status" value="1"/>
</dbReference>
<dbReference type="Pfam" id="PF07237">
    <property type="entry name" value="DUF1428"/>
    <property type="match status" value="1"/>
</dbReference>
<dbReference type="InterPro" id="IPR011008">
    <property type="entry name" value="Dimeric_a/b-barrel"/>
</dbReference>
<dbReference type="RefSeq" id="WP_342848344.1">
    <property type="nucleotide sequence ID" value="NZ_JBBMQO010000005.1"/>
</dbReference>